<feature type="region of interest" description="Disordered" evidence="14">
    <location>
        <begin position="245"/>
        <end position="268"/>
    </location>
</feature>
<dbReference type="EMBL" id="PNRF01000034">
    <property type="protein sequence ID" value="PMR73609.1"/>
    <property type="molecule type" value="Genomic_DNA"/>
</dbReference>
<feature type="binding site" evidence="12">
    <location>
        <position position="60"/>
    </location>
    <ligand>
        <name>CoA</name>
        <dbReference type="ChEBI" id="CHEBI:57287"/>
    </ligand>
</feature>
<dbReference type="Pfam" id="PF17837">
    <property type="entry name" value="4PPT_N"/>
    <property type="match status" value="1"/>
</dbReference>
<proteinExistence type="inferred from homology"/>
<accession>A0A2N7TZJ5</accession>
<feature type="binding site" evidence="12">
    <location>
        <position position="68"/>
    </location>
    <ligand>
        <name>CoA</name>
        <dbReference type="ChEBI" id="CHEBI:57287"/>
    </ligand>
</feature>
<keyword evidence="7" id="KW-0259">Enterobactin biosynthesis</keyword>
<gene>
    <name evidence="17" type="ORF">C1H69_16990</name>
</gene>
<evidence type="ECO:0000256" key="9">
    <source>
        <dbReference type="ARBA" id="ARBA00031996"/>
    </source>
</evidence>
<feature type="binding site" evidence="12">
    <location>
        <position position="173"/>
    </location>
    <ligand>
        <name>CoA</name>
        <dbReference type="ChEBI" id="CHEBI:57287"/>
    </ligand>
</feature>
<evidence type="ECO:0000256" key="3">
    <source>
        <dbReference type="ARBA" id="ARBA00008342"/>
    </source>
</evidence>
<dbReference type="UniPathway" id="UPA00017"/>
<dbReference type="GO" id="GO:0000287">
    <property type="term" value="F:magnesium ion binding"/>
    <property type="evidence" value="ECO:0007669"/>
    <property type="project" value="InterPro"/>
</dbReference>
<evidence type="ECO:0000256" key="14">
    <source>
        <dbReference type="SAM" id="MobiDB-lite"/>
    </source>
</evidence>
<comment type="similarity">
    <text evidence="3">Belongs to the P-Pant transferase superfamily. EntD family.</text>
</comment>
<comment type="caution">
    <text evidence="17">The sequence shown here is derived from an EMBL/GenBank/DDBJ whole genome shotgun (WGS) entry which is preliminary data.</text>
</comment>
<dbReference type="InterPro" id="IPR008278">
    <property type="entry name" value="4-PPantetheinyl_Trfase_dom"/>
</dbReference>
<keyword evidence="13" id="KW-0479">Metal-binding</keyword>
<feature type="binding site" evidence="13">
    <location>
        <position position="126"/>
    </location>
    <ligand>
        <name>Mg(2+)</name>
        <dbReference type="ChEBI" id="CHEBI:18420"/>
    </ligand>
</feature>
<evidence type="ECO:0000256" key="12">
    <source>
        <dbReference type="PIRSR" id="PIRSR603542-1"/>
    </source>
</evidence>
<dbReference type="GO" id="GO:0008897">
    <property type="term" value="F:holo-[acyl-carrier-protein] synthase activity"/>
    <property type="evidence" value="ECO:0007669"/>
    <property type="project" value="InterPro"/>
</dbReference>
<evidence type="ECO:0000256" key="13">
    <source>
        <dbReference type="PIRSR" id="PIRSR603542-2"/>
    </source>
</evidence>
<evidence type="ECO:0000259" key="15">
    <source>
        <dbReference type="Pfam" id="PF01648"/>
    </source>
</evidence>
<dbReference type="OrthoDB" id="8210607at2"/>
<dbReference type="InterPro" id="IPR041354">
    <property type="entry name" value="4PPT_N"/>
</dbReference>
<dbReference type="InterPro" id="IPR003542">
    <property type="entry name" value="Enbac_synth_compD-like"/>
</dbReference>
<feature type="binding site" evidence="12">
    <location>
        <begin position="104"/>
        <end position="105"/>
    </location>
    <ligand>
        <name>CoA</name>
        <dbReference type="ChEBI" id="CHEBI:57287"/>
    </ligand>
</feature>
<evidence type="ECO:0000313" key="17">
    <source>
        <dbReference type="EMBL" id="PMR73609.1"/>
    </source>
</evidence>
<keyword evidence="18" id="KW-1185">Reference proteome</keyword>
<reference evidence="17 18" key="1">
    <citation type="submission" date="2018-01" db="EMBL/GenBank/DDBJ databases">
        <title>Halomonas endophytica sp. nov., isolated from storage liquid in the stems of Populus euphratica.</title>
        <authorList>
            <person name="Chen C."/>
        </authorList>
    </citation>
    <scope>NUCLEOTIDE SEQUENCE [LARGE SCALE GENOMIC DNA]</scope>
    <source>
        <strain evidence="17 18">MC28</strain>
    </source>
</reference>
<evidence type="ECO:0000256" key="8">
    <source>
        <dbReference type="ARBA" id="ARBA00029894"/>
    </source>
</evidence>
<feature type="compositionally biased region" description="Basic residues" evidence="14">
    <location>
        <begin position="259"/>
        <end position="268"/>
    </location>
</feature>
<dbReference type="PANTHER" id="PTHR38096">
    <property type="entry name" value="ENTEROBACTIN SYNTHASE COMPONENT D"/>
    <property type="match status" value="1"/>
</dbReference>
<evidence type="ECO:0000256" key="7">
    <source>
        <dbReference type="ARBA" id="ARBA00023191"/>
    </source>
</evidence>
<comment type="catalytic activity">
    <reaction evidence="11">
        <text>apo-[peptidyl-carrier protein] + CoA = holo-[peptidyl-carrier protein] + adenosine 3',5'-bisphosphate + H(+)</text>
        <dbReference type="Rhea" id="RHEA:46228"/>
        <dbReference type="Rhea" id="RHEA-COMP:11479"/>
        <dbReference type="Rhea" id="RHEA-COMP:11480"/>
        <dbReference type="ChEBI" id="CHEBI:15378"/>
        <dbReference type="ChEBI" id="CHEBI:29999"/>
        <dbReference type="ChEBI" id="CHEBI:57287"/>
        <dbReference type="ChEBI" id="CHEBI:58343"/>
        <dbReference type="ChEBI" id="CHEBI:64479"/>
    </reaction>
</comment>
<keyword evidence="6 17" id="KW-0808">Transferase</keyword>
<evidence type="ECO:0000259" key="16">
    <source>
        <dbReference type="Pfam" id="PF17837"/>
    </source>
</evidence>
<dbReference type="InterPro" id="IPR037143">
    <property type="entry name" value="4-PPantetheinyl_Trfase_dom_sf"/>
</dbReference>
<feature type="binding site" evidence="12">
    <location>
        <position position="169"/>
    </location>
    <ligand>
        <name>CoA</name>
        <dbReference type="ChEBI" id="CHEBI:57287"/>
    </ligand>
</feature>
<evidence type="ECO:0000313" key="18">
    <source>
        <dbReference type="Proteomes" id="UP000235803"/>
    </source>
</evidence>
<comment type="pathway">
    <text evidence="2">Siderophore biosynthesis; enterobactin biosynthesis.</text>
</comment>
<dbReference type="GO" id="GO:0009366">
    <property type="term" value="C:enterobactin synthetase complex"/>
    <property type="evidence" value="ECO:0007669"/>
    <property type="project" value="InterPro"/>
</dbReference>
<evidence type="ECO:0000256" key="2">
    <source>
        <dbReference type="ARBA" id="ARBA00004993"/>
    </source>
</evidence>
<feature type="binding site" evidence="13">
    <location>
        <position position="128"/>
    </location>
    <ligand>
        <name>Mg(2+)</name>
        <dbReference type="ChEBI" id="CHEBI:18420"/>
    </ligand>
</feature>
<comment type="catalytic activity">
    <reaction evidence="10">
        <text>apo-[aryl-carrier protein] + CoA = holo-[aryl-carrier protein] + adenosine 3',5'-bisphosphate + H(+)</text>
        <dbReference type="Rhea" id="RHEA:48404"/>
        <dbReference type="Rhea" id="RHEA-COMP:15903"/>
        <dbReference type="Rhea" id="RHEA-COMP:17557"/>
        <dbReference type="ChEBI" id="CHEBI:15378"/>
        <dbReference type="ChEBI" id="CHEBI:29999"/>
        <dbReference type="ChEBI" id="CHEBI:57287"/>
        <dbReference type="ChEBI" id="CHEBI:58343"/>
        <dbReference type="ChEBI" id="CHEBI:64479"/>
    </reaction>
</comment>
<keyword evidence="13" id="KW-0460">Magnesium</keyword>
<evidence type="ECO:0000256" key="5">
    <source>
        <dbReference type="ARBA" id="ARBA00019087"/>
    </source>
</evidence>
<evidence type="ECO:0000256" key="11">
    <source>
        <dbReference type="ARBA" id="ARBA00049191"/>
    </source>
</evidence>
<feature type="domain" description="4'-phosphopantetheinyl transferase N-terminal" evidence="16">
    <location>
        <begin position="52"/>
        <end position="114"/>
    </location>
</feature>
<organism evidence="17 18">
    <name type="scientific">Billgrantia endophytica</name>
    <dbReference type="NCBI Taxonomy" id="2033802"/>
    <lineage>
        <taxon>Bacteria</taxon>
        <taxon>Pseudomonadati</taxon>
        <taxon>Pseudomonadota</taxon>
        <taxon>Gammaproteobacteria</taxon>
        <taxon>Oceanospirillales</taxon>
        <taxon>Halomonadaceae</taxon>
        <taxon>Billgrantia</taxon>
    </lineage>
</organism>
<feature type="domain" description="4'-phosphopantetheinyl transferase" evidence="15">
    <location>
        <begin position="122"/>
        <end position="212"/>
    </location>
</feature>
<feature type="binding site" evidence="12">
    <location>
        <position position="126"/>
    </location>
    <ligand>
        <name>CoA</name>
        <dbReference type="ChEBI" id="CHEBI:57287"/>
    </ligand>
</feature>
<dbReference type="AlphaFoldDB" id="A0A2N7TZJ5"/>
<dbReference type="Proteomes" id="UP000235803">
    <property type="component" value="Unassembled WGS sequence"/>
</dbReference>
<dbReference type="GO" id="GO:0005886">
    <property type="term" value="C:plasma membrane"/>
    <property type="evidence" value="ECO:0007669"/>
    <property type="project" value="TreeGrafter"/>
</dbReference>
<comment type="subunit">
    <text evidence="4">EntB, EntD, EntE, and EntF form a multienzyme complex called enterobactin synthase.</text>
</comment>
<protein>
    <recommendedName>
        <fullName evidence="5">Enterobactin synthase component D</fullName>
    </recommendedName>
    <alternativeName>
        <fullName evidence="8">4'-phosphopantetheinyl transferase EntD</fullName>
    </alternativeName>
    <alternativeName>
        <fullName evidence="9">Enterochelin synthase D</fullName>
    </alternativeName>
</protein>
<sequence length="268" mass="30073">MAAPRSAPEVYATGALPEGFVPVACRFVATRFTRRREHSADDAFSDIPLPSALERATWRRQVEFLAGRHCAREALFALTGRSECPAVGVERDPIWPTHVVGAISHCRGQAAALVGPQECYRGLGLDLERPFSASQSEDLAPLVLTPSERERGCDKARPFFVTLSFSAKESLFKALFPLVRRRFDFTAAELVEWDLRGSAVLRLRIDLGGEWRPGTRFHLRHCRFKGLLLTRVAIPSSRVLQQSRNALHEPGQTISHTERTHRKGYHHD</sequence>
<dbReference type="SUPFAM" id="SSF56214">
    <property type="entry name" value="4'-phosphopantetheinyl transferase"/>
    <property type="match status" value="1"/>
</dbReference>
<comment type="cofactor">
    <cofactor evidence="13">
        <name>Mg(2+)</name>
        <dbReference type="ChEBI" id="CHEBI:18420"/>
    </cofactor>
</comment>
<evidence type="ECO:0000256" key="4">
    <source>
        <dbReference type="ARBA" id="ARBA00011503"/>
    </source>
</evidence>
<name>A0A2N7TZJ5_9GAMM</name>
<evidence type="ECO:0000256" key="10">
    <source>
        <dbReference type="ARBA" id="ARBA00049176"/>
    </source>
</evidence>
<dbReference type="GO" id="GO:0009239">
    <property type="term" value="P:enterobactin biosynthetic process"/>
    <property type="evidence" value="ECO:0007669"/>
    <property type="project" value="UniProtKB-UniPathway"/>
</dbReference>
<dbReference type="Pfam" id="PF01648">
    <property type="entry name" value="ACPS"/>
    <property type="match status" value="1"/>
</dbReference>
<dbReference type="PRINTS" id="PR01399">
    <property type="entry name" value="ENTSNTHTASED"/>
</dbReference>
<dbReference type="PANTHER" id="PTHR38096:SF1">
    <property type="entry name" value="ENTEROBACTIN SYNTHASE COMPONENT D"/>
    <property type="match status" value="1"/>
</dbReference>
<dbReference type="RefSeq" id="WP_102654566.1">
    <property type="nucleotide sequence ID" value="NZ_PNRF01000034.1"/>
</dbReference>
<evidence type="ECO:0000256" key="6">
    <source>
        <dbReference type="ARBA" id="ARBA00022679"/>
    </source>
</evidence>
<comment type="function">
    <text evidence="1">Involved in the biosynthesis of the siderophore enterobactin (enterochelin), which is a macrocyclic trimeric lactone of N-(2,3-dihydroxybenzoyl)-serine. The serine trilactone serves as a scaffolding for the three catechol functionalities that provide hexadentate coordination for the tightly ligated iron(2+) atoms. Plays an essential role in the assembly of the enterobactin by catalyzing the transfer of the 4'-phosphopantetheine (Ppant) moiety from coenzyme A to the apo-domains of both EntB (ArCP domain) and EntF (PCP domain) to yield their holo-forms which make them competent for the activation of 2,3-dihydroxybenzoate (DHB) and L-serine, respectively.</text>
</comment>
<evidence type="ECO:0000256" key="1">
    <source>
        <dbReference type="ARBA" id="ARBA00003937"/>
    </source>
</evidence>